<feature type="region of interest" description="Disordered" evidence="1">
    <location>
        <begin position="22"/>
        <end position="51"/>
    </location>
</feature>
<evidence type="ECO:0000313" key="3">
    <source>
        <dbReference type="EMBL" id="KAK9688045.1"/>
    </source>
</evidence>
<comment type="caution">
    <text evidence="3">The sequence shown here is derived from an EMBL/GenBank/DDBJ whole genome shotgun (WGS) entry which is preliminary data.</text>
</comment>
<keyword evidence="2" id="KW-0732">Signal</keyword>
<dbReference type="AlphaFoldDB" id="A0AAW1IEW3"/>
<accession>A0AAW1IEW3</accession>
<evidence type="ECO:0000256" key="1">
    <source>
        <dbReference type="SAM" id="MobiDB-lite"/>
    </source>
</evidence>
<dbReference type="EMBL" id="JASPKY010000610">
    <property type="protein sequence ID" value="KAK9688045.1"/>
    <property type="molecule type" value="Genomic_DNA"/>
</dbReference>
<feature type="compositionally biased region" description="Acidic residues" evidence="1">
    <location>
        <begin position="91"/>
        <end position="108"/>
    </location>
</feature>
<evidence type="ECO:0000256" key="2">
    <source>
        <dbReference type="SAM" id="SignalP"/>
    </source>
</evidence>
<organism evidence="3 4">
    <name type="scientific">Popillia japonica</name>
    <name type="common">Japanese beetle</name>
    <dbReference type="NCBI Taxonomy" id="7064"/>
    <lineage>
        <taxon>Eukaryota</taxon>
        <taxon>Metazoa</taxon>
        <taxon>Ecdysozoa</taxon>
        <taxon>Arthropoda</taxon>
        <taxon>Hexapoda</taxon>
        <taxon>Insecta</taxon>
        <taxon>Pterygota</taxon>
        <taxon>Neoptera</taxon>
        <taxon>Endopterygota</taxon>
        <taxon>Coleoptera</taxon>
        <taxon>Polyphaga</taxon>
        <taxon>Scarabaeiformia</taxon>
        <taxon>Scarabaeidae</taxon>
        <taxon>Rutelinae</taxon>
        <taxon>Popillia</taxon>
    </lineage>
</organism>
<feature type="chain" id="PRO_5043957160" evidence="2">
    <location>
        <begin position="27"/>
        <end position="108"/>
    </location>
</feature>
<proteinExistence type="predicted"/>
<protein>
    <submittedName>
        <fullName evidence="3">Uncharacterized protein</fullName>
    </submittedName>
</protein>
<dbReference type="Proteomes" id="UP001458880">
    <property type="component" value="Unassembled WGS sequence"/>
</dbReference>
<evidence type="ECO:0000313" key="4">
    <source>
        <dbReference type="Proteomes" id="UP001458880"/>
    </source>
</evidence>
<feature type="region of interest" description="Disordered" evidence="1">
    <location>
        <begin position="65"/>
        <end position="108"/>
    </location>
</feature>
<reference evidence="3 4" key="1">
    <citation type="journal article" date="2024" name="BMC Genomics">
        <title>De novo assembly and annotation of Popillia japonica's genome with initial clues to its potential as an invasive pest.</title>
        <authorList>
            <person name="Cucini C."/>
            <person name="Boschi S."/>
            <person name="Funari R."/>
            <person name="Cardaioli E."/>
            <person name="Iannotti N."/>
            <person name="Marturano G."/>
            <person name="Paoli F."/>
            <person name="Bruttini M."/>
            <person name="Carapelli A."/>
            <person name="Frati F."/>
            <person name="Nardi F."/>
        </authorList>
    </citation>
    <scope>NUCLEOTIDE SEQUENCE [LARGE SCALE GENOMIC DNA]</scope>
    <source>
        <strain evidence="3">DMR45628</strain>
    </source>
</reference>
<sequence>MAASWSNSQRLAAARIFALALPVGSGRPKGGGRVDDGDRGRASPRKRRPGDDVWWVTAGEIEKKARPQNRVPHSYDSESATVVRRSGTSEYEYDDDDYDLDDARDDEV</sequence>
<name>A0AAW1IEW3_POPJA</name>
<keyword evidence="4" id="KW-1185">Reference proteome</keyword>
<gene>
    <name evidence="3" type="ORF">QE152_g35848</name>
</gene>
<feature type="compositionally biased region" description="Basic and acidic residues" evidence="1">
    <location>
        <begin position="32"/>
        <end position="41"/>
    </location>
</feature>
<feature type="signal peptide" evidence="2">
    <location>
        <begin position="1"/>
        <end position="26"/>
    </location>
</feature>